<evidence type="ECO:0000313" key="2">
    <source>
        <dbReference type="Proteomes" id="UP000050901"/>
    </source>
</evidence>
<protein>
    <submittedName>
        <fullName evidence="1">Uncharacterized protein</fullName>
    </submittedName>
</protein>
<name>A0A0R1P155_LIMMU</name>
<dbReference type="AlphaFoldDB" id="A0A0R1P155"/>
<proteinExistence type="predicted"/>
<organism evidence="1 2">
    <name type="scientific">Limosilactobacillus mucosae DSM 13345</name>
    <dbReference type="NCBI Taxonomy" id="1423771"/>
    <lineage>
        <taxon>Bacteria</taxon>
        <taxon>Bacillati</taxon>
        <taxon>Bacillota</taxon>
        <taxon>Bacilli</taxon>
        <taxon>Lactobacillales</taxon>
        <taxon>Lactobacillaceae</taxon>
        <taxon>Limosilactobacillus</taxon>
    </lineage>
</organism>
<gene>
    <name evidence="1" type="ORF">FC47_GL001397</name>
</gene>
<reference evidence="1 2" key="1">
    <citation type="journal article" date="2015" name="Genome Announc.">
        <title>Expanding the biotechnology potential of lactobacilli through comparative genomics of 213 strains and associated genera.</title>
        <authorList>
            <person name="Sun Z."/>
            <person name="Harris H.M."/>
            <person name="McCann A."/>
            <person name="Guo C."/>
            <person name="Argimon S."/>
            <person name="Zhang W."/>
            <person name="Yang X."/>
            <person name="Jeffery I.B."/>
            <person name="Cooney J.C."/>
            <person name="Kagawa T.F."/>
            <person name="Liu W."/>
            <person name="Song Y."/>
            <person name="Salvetti E."/>
            <person name="Wrobel A."/>
            <person name="Rasinkangas P."/>
            <person name="Parkhill J."/>
            <person name="Rea M.C."/>
            <person name="O'Sullivan O."/>
            <person name="Ritari J."/>
            <person name="Douillard F.P."/>
            <person name="Paul Ross R."/>
            <person name="Yang R."/>
            <person name="Briner A.E."/>
            <person name="Felis G.E."/>
            <person name="de Vos W.M."/>
            <person name="Barrangou R."/>
            <person name="Klaenhammer T.R."/>
            <person name="Caufield P.W."/>
            <person name="Cui Y."/>
            <person name="Zhang H."/>
            <person name="O'Toole P.W."/>
        </authorList>
    </citation>
    <scope>NUCLEOTIDE SEQUENCE [LARGE SCALE GENOMIC DNA]</scope>
    <source>
        <strain evidence="1 2">DSM 13345</strain>
    </source>
</reference>
<accession>A0A0R1P155</accession>
<sequence length="258" mass="30398">MLKIKNKKKYQCKLCGKWFKKNDLSLEHYPARSVGNINIDEIDVGKYFDTLISGEASSYIKSLRIQGYSIQEAFDQFYEKEIVTKSYPKGRTTLSLCRTCNTFLGHYDEDYKKFFDRNGNPLKIKGFQYQTKLNIIKSIFGKFLSHPDAAKEKFDFISFVRNEKEDEYHGEWKLFFIRRDHTTDIMGLRPLDTGSLIDSEKSVYEMSDEKFFFYLINHDPIYKMTNIFDILNKNYEITYGVDDTGGYRGAILINKLFK</sequence>
<dbReference type="PATRIC" id="fig|1423771.3.peg.1411"/>
<dbReference type="EMBL" id="AZEQ01000032">
    <property type="protein sequence ID" value="KRL23621.1"/>
    <property type="molecule type" value="Genomic_DNA"/>
</dbReference>
<dbReference type="Proteomes" id="UP000050901">
    <property type="component" value="Unassembled WGS sequence"/>
</dbReference>
<evidence type="ECO:0000313" key="1">
    <source>
        <dbReference type="EMBL" id="KRL23621.1"/>
    </source>
</evidence>
<comment type="caution">
    <text evidence="1">The sequence shown here is derived from an EMBL/GenBank/DDBJ whole genome shotgun (WGS) entry which is preliminary data.</text>
</comment>